<dbReference type="AlphaFoldDB" id="A0A271KFT4"/>
<dbReference type="CDD" id="cd05388">
    <property type="entry name" value="CobB_N"/>
    <property type="match status" value="1"/>
</dbReference>
<evidence type="ECO:0000259" key="11">
    <source>
        <dbReference type="Pfam" id="PF07685"/>
    </source>
</evidence>
<evidence type="ECO:0000256" key="6">
    <source>
        <dbReference type="ARBA" id="ARBA00022840"/>
    </source>
</evidence>
<evidence type="ECO:0000256" key="9">
    <source>
        <dbReference type="HAMAP-Rule" id="MF_00027"/>
    </source>
</evidence>
<accession>A0A271KFT4</accession>
<dbReference type="Gene3D" id="3.40.50.880">
    <property type="match status" value="1"/>
</dbReference>
<comment type="function">
    <text evidence="9">Catalyzes the ATP-dependent amidation of the two carboxylate groups at positions a and c of hydrogenobyrinate, using either L-glutamine or ammonia as the nitrogen source.</text>
</comment>
<comment type="caution">
    <text evidence="12">The sequence shown here is derived from an EMBL/GenBank/DDBJ whole genome shotgun (WGS) entry which is preliminary data.</text>
</comment>
<protein>
    <recommendedName>
        <fullName evidence="9">Hydrogenobyrinate a,c-diamide synthase</fullName>
        <ecNumber evidence="9">6.3.5.9</ecNumber>
    </recommendedName>
    <alternativeName>
        <fullName evidence="9">Hydrogenobyrinic acid a,c-diamide synthase</fullName>
    </alternativeName>
</protein>
<dbReference type="InterPro" id="IPR027417">
    <property type="entry name" value="P-loop_NTPase"/>
</dbReference>
<dbReference type="PROSITE" id="PS51274">
    <property type="entry name" value="GATASE_COBBQ"/>
    <property type="match status" value="1"/>
</dbReference>
<gene>
    <name evidence="9" type="primary">cobB</name>
    <name evidence="12" type="ORF">CIT31_10690</name>
</gene>
<proteinExistence type="inferred from homology"/>
<keyword evidence="4 9" id="KW-0436">Ligase</keyword>
<dbReference type="PANTHER" id="PTHR43873">
    <property type="entry name" value="COBYRINATE A,C-DIAMIDE SYNTHASE"/>
    <property type="match status" value="1"/>
</dbReference>
<keyword evidence="3 9" id="KW-0169">Cobalamin biosynthesis</keyword>
<evidence type="ECO:0000259" key="10">
    <source>
        <dbReference type="Pfam" id="PF01656"/>
    </source>
</evidence>
<feature type="site" description="Increases nucleophilicity of active site Cys" evidence="9">
    <location>
        <position position="431"/>
    </location>
</feature>
<reference evidence="12 13" key="1">
    <citation type="submission" date="2017-08" db="EMBL/GenBank/DDBJ databases">
        <title>Mesorhizobium wenxinae sp. nov., a novel rhizobial species isolated from root nodules of chickpea (Cicer arietinum L.).</title>
        <authorList>
            <person name="Zhang J."/>
        </authorList>
    </citation>
    <scope>NUCLEOTIDE SEQUENCE [LARGE SCALE GENOMIC DNA]</scope>
    <source>
        <strain evidence="13">WYCCWR 10019</strain>
    </source>
</reference>
<dbReference type="GO" id="GO:0043802">
    <property type="term" value="F:hydrogenobyrinic acid a,c-diamide synthase (glutamine-hydrolysing) activity"/>
    <property type="evidence" value="ECO:0007669"/>
    <property type="project" value="UniProtKB-UniRule"/>
</dbReference>
<evidence type="ECO:0000256" key="5">
    <source>
        <dbReference type="ARBA" id="ARBA00022741"/>
    </source>
</evidence>
<evidence type="ECO:0000256" key="3">
    <source>
        <dbReference type="ARBA" id="ARBA00022573"/>
    </source>
</evidence>
<evidence type="ECO:0000256" key="1">
    <source>
        <dbReference type="ARBA" id="ARBA00001946"/>
    </source>
</evidence>
<comment type="pathway">
    <text evidence="9">Cofactor biosynthesis; adenosylcobalamin biosynthesis; cob(II)yrinate a,c-diamide from precorrin-2 (aerobic route): step 9/10.</text>
</comment>
<feature type="active site" description="Nucleophile" evidence="9">
    <location>
        <position position="328"/>
    </location>
</feature>
<evidence type="ECO:0000256" key="2">
    <source>
        <dbReference type="ARBA" id="ARBA00006205"/>
    </source>
</evidence>
<dbReference type="Gene3D" id="3.40.50.300">
    <property type="entry name" value="P-loop containing nucleotide triphosphate hydrolases"/>
    <property type="match status" value="1"/>
</dbReference>
<feature type="domain" description="CobQ/CobB/MinD/ParA nucleotide binding" evidence="10">
    <location>
        <begin position="5"/>
        <end position="191"/>
    </location>
</feature>
<dbReference type="InterPro" id="IPR002586">
    <property type="entry name" value="CobQ/CobB/MinD/ParA_Nub-bd_dom"/>
</dbReference>
<evidence type="ECO:0000256" key="4">
    <source>
        <dbReference type="ARBA" id="ARBA00022598"/>
    </source>
</evidence>
<dbReference type="RefSeq" id="WP_095518591.1">
    <property type="nucleotide sequence ID" value="NZ_NPKH01000020.1"/>
</dbReference>
<dbReference type="EC" id="6.3.5.9" evidence="9"/>
<keyword evidence="7 9" id="KW-0460">Magnesium</keyword>
<keyword evidence="8 9" id="KW-0315">Glutamine amidotransferase</keyword>
<dbReference type="SUPFAM" id="SSF52540">
    <property type="entry name" value="P-loop containing nucleoside triphosphate hydrolases"/>
    <property type="match status" value="1"/>
</dbReference>
<dbReference type="UniPathway" id="UPA00148">
    <property type="reaction ID" value="UER00220"/>
</dbReference>
<dbReference type="GO" id="GO:0005524">
    <property type="term" value="F:ATP binding"/>
    <property type="evidence" value="ECO:0007669"/>
    <property type="project" value="UniProtKB-UniRule"/>
</dbReference>
<dbReference type="InterPro" id="IPR011698">
    <property type="entry name" value="GATase_3"/>
</dbReference>
<comment type="domain">
    <text evidence="9">Comprises of two domains. The C-terminal domain contains the binding site for glutamine and catalyzes the hydrolysis of this substrate to glutamate and ammonia. The N-terminal domain is anticipated to bind ATP and hydrogenobyrinate and catalyzes the ultimate synthesis of the diamide product. The ammonia produced via the glutaminase domain is probably translocated to the adjacent domain via a molecular tunnel, where it reacts with an activated intermediate.</text>
</comment>
<dbReference type="EMBL" id="NPKH01000020">
    <property type="protein sequence ID" value="PAP94632.1"/>
    <property type="molecule type" value="Genomic_DNA"/>
</dbReference>
<comment type="similarity">
    <text evidence="2">Belongs to the CobB/CobQ family. CobQ subfamily.</text>
</comment>
<dbReference type="NCBIfam" id="NF002204">
    <property type="entry name" value="PRK01077.1"/>
    <property type="match status" value="1"/>
</dbReference>
<comment type="catalytic activity">
    <reaction evidence="9">
        <text>hydrogenobyrinate + 2 L-glutamine + 2 ATP + 2 H2O = hydrogenobyrinate a,c-diamide + 2 L-glutamate + 2 ADP + 2 phosphate + 2 H(+)</text>
        <dbReference type="Rhea" id="RHEA:12544"/>
        <dbReference type="ChEBI" id="CHEBI:15377"/>
        <dbReference type="ChEBI" id="CHEBI:15378"/>
        <dbReference type="ChEBI" id="CHEBI:29985"/>
        <dbReference type="ChEBI" id="CHEBI:30616"/>
        <dbReference type="ChEBI" id="CHEBI:43474"/>
        <dbReference type="ChEBI" id="CHEBI:58359"/>
        <dbReference type="ChEBI" id="CHEBI:77873"/>
        <dbReference type="ChEBI" id="CHEBI:77874"/>
        <dbReference type="ChEBI" id="CHEBI:456216"/>
        <dbReference type="EC" id="6.3.5.9"/>
    </reaction>
</comment>
<evidence type="ECO:0000313" key="13">
    <source>
        <dbReference type="Proteomes" id="UP000215931"/>
    </source>
</evidence>
<dbReference type="Pfam" id="PF07685">
    <property type="entry name" value="GATase_3"/>
    <property type="match status" value="1"/>
</dbReference>
<organism evidence="12 13">
    <name type="scientific">Mesorhizobium wenxiniae</name>
    <dbReference type="NCBI Taxonomy" id="2014805"/>
    <lineage>
        <taxon>Bacteria</taxon>
        <taxon>Pseudomonadati</taxon>
        <taxon>Pseudomonadota</taxon>
        <taxon>Alphaproteobacteria</taxon>
        <taxon>Hyphomicrobiales</taxon>
        <taxon>Phyllobacteriaceae</taxon>
        <taxon>Mesorhizobium</taxon>
    </lineage>
</organism>
<dbReference type="NCBIfam" id="TIGR00379">
    <property type="entry name" value="cobB"/>
    <property type="match status" value="1"/>
</dbReference>
<dbReference type="SUPFAM" id="SSF52317">
    <property type="entry name" value="Class I glutamine amidotransferase-like"/>
    <property type="match status" value="1"/>
</dbReference>
<comment type="miscellaneous">
    <text evidence="9">The a and c carboxylates of hydrogenobyrinate are activated for nucleophilic attack via formation of a phosphorylated intermediate by ATP. CobB catalyzes first the amidation of the c-carboxylate, and then that of the a-carboxylate.</text>
</comment>
<evidence type="ECO:0000313" key="12">
    <source>
        <dbReference type="EMBL" id="PAP94632.1"/>
    </source>
</evidence>
<comment type="cofactor">
    <cofactor evidence="1 9">
        <name>Mg(2+)</name>
        <dbReference type="ChEBI" id="CHEBI:18420"/>
    </cofactor>
</comment>
<keyword evidence="13" id="KW-1185">Reference proteome</keyword>
<keyword evidence="5 9" id="KW-0547">Nucleotide-binding</keyword>
<dbReference type="InterPro" id="IPR004484">
    <property type="entry name" value="CbiA/CobB_synth"/>
</dbReference>
<dbReference type="GO" id="GO:0042242">
    <property type="term" value="F:cobyrinic acid a,c-diamide synthase activity"/>
    <property type="evidence" value="ECO:0007669"/>
    <property type="project" value="InterPro"/>
</dbReference>
<dbReference type="Proteomes" id="UP000215931">
    <property type="component" value="Unassembled WGS sequence"/>
</dbReference>
<dbReference type="OrthoDB" id="9764035at2"/>
<keyword evidence="6 9" id="KW-0067">ATP-binding</keyword>
<dbReference type="Pfam" id="PF01656">
    <property type="entry name" value="CbiA"/>
    <property type="match status" value="1"/>
</dbReference>
<dbReference type="InterPro" id="IPR029062">
    <property type="entry name" value="Class_I_gatase-like"/>
</dbReference>
<evidence type="ECO:0000256" key="8">
    <source>
        <dbReference type="ARBA" id="ARBA00022962"/>
    </source>
</evidence>
<dbReference type="GO" id="GO:0009236">
    <property type="term" value="P:cobalamin biosynthetic process"/>
    <property type="evidence" value="ECO:0007669"/>
    <property type="project" value="UniProtKB-UniRule"/>
</dbReference>
<evidence type="ECO:0000256" key="7">
    <source>
        <dbReference type="ARBA" id="ARBA00022842"/>
    </source>
</evidence>
<name>A0A271KFT4_9HYPH</name>
<dbReference type="HAMAP" id="MF_00027">
    <property type="entry name" value="CobB_CbiA"/>
    <property type="match status" value="1"/>
</dbReference>
<sequence length="456" mass="47732">MTRAIIIGAPRSGSGKTSVTIGILRALARRGVKVRGAKSGPDYIDPGFHTAATGLSGVNLDSWAMPPALLNALAGDATEDADFIFLESAMGLFDGIPAAPGRTGSAADLARLYGLPVLLVLDVSGQSATAAAVAKGFATYDPDVRMAGVVLNRLGSERHCRLCSDAIEAIGLPVVGAILRDPSLNLPERHLGLVQAGEYEDLMAHLDRLADMVERSLDLEAIMALAAPIAPAPGSFSGALPPPGQRIALAEDAAFTFLYPHVATHWRKAGAEIVPFSPLADEAPSVNCDVCWLPGGYPELHAGRLAAAVNFRAGIEAFSATWPVHGECGGFMVLGEALEDASGETHGMLGLLGHSTSFAKRKMNLGYREARLRADCPLGPQGTLIRGHEFHYAQMSATGNDEPLADLADGQGNPLGASGYRRGHVSGTFFHAIARGESMIPNRRSASAKSGNRFSE</sequence>
<dbReference type="PANTHER" id="PTHR43873:SF1">
    <property type="entry name" value="COBYRINATE A,C-DIAMIDE SYNTHASE"/>
    <property type="match status" value="1"/>
</dbReference>
<comment type="similarity">
    <text evidence="9">Belongs to the CobB/CbiA family.</text>
</comment>
<feature type="domain" description="CobB/CobQ-like glutamine amidotransferase" evidence="11">
    <location>
        <begin position="246"/>
        <end position="436"/>
    </location>
</feature>